<accession>A0A8J9TUA0</accession>
<dbReference type="GO" id="GO:0015996">
    <property type="term" value="P:chlorophyll catabolic process"/>
    <property type="evidence" value="ECO:0007669"/>
    <property type="project" value="InterPro"/>
</dbReference>
<dbReference type="Gene3D" id="3.40.50.1820">
    <property type="entry name" value="alpha/beta hydrolase"/>
    <property type="match status" value="1"/>
</dbReference>
<evidence type="ECO:0000259" key="2">
    <source>
        <dbReference type="Pfam" id="PF12697"/>
    </source>
</evidence>
<sequence>MKIIRKTLQLTIWLSACLVTSYSYSNSNVPVGKSSARNTETSPVPISSHTFLFRSHPITYETAVVRFPTKIAVPPQSPTTQYRDVSPVLLLNGFGVGSFHQHRLIRALQQQSDQSTVTDKNSNRDEPASLATIIYTLDYLGQGRSWPVDSNDGQSEAELGLRYCGQTWVDQIVAFLETIVLPARESCFSSTRHYTAPPERVHLVGNSVGGHLAVFVAALRPDLVASVILLNATPVWGLNLPGWTGHLPAPFLPKTIGRFLFDQIRNLNTIEQYLAAAYVHREAFDATLMQQIRACTENQGGHAAFASILWSPPVTLPTKPNDAPSNTKNDYKKINAFDEALSRLECDVLLCFGADDPWCKPAFAARMLRALGQRPTGKVQRYVELSSVGHCPNHEAPNAVAYVLLPWLLSSNAQRQQIALVPAPLSEDKRTSVRETWGVTELTERQADDISLSLVDRLAVLFV</sequence>
<reference evidence="3" key="1">
    <citation type="submission" date="2022-02" db="EMBL/GenBank/DDBJ databases">
        <authorList>
            <person name="Giguere J D."/>
        </authorList>
    </citation>
    <scope>NUCLEOTIDE SEQUENCE</scope>
    <source>
        <strain evidence="3">CCAP 1055/1</strain>
    </source>
</reference>
<dbReference type="AlphaFoldDB" id="A0A8J9TUA0"/>
<evidence type="ECO:0000313" key="3">
    <source>
        <dbReference type="EMBL" id="CAG9288882.1"/>
    </source>
</evidence>
<dbReference type="InterPro" id="IPR000073">
    <property type="entry name" value="AB_hydrolase_1"/>
</dbReference>
<dbReference type="SUPFAM" id="SSF53474">
    <property type="entry name" value="alpha/beta-Hydrolases"/>
    <property type="match status" value="1"/>
</dbReference>
<dbReference type="PANTHER" id="PTHR47280">
    <property type="entry name" value="PHEOPHYTINASE, CHLOROPLASTIC"/>
    <property type="match status" value="1"/>
</dbReference>
<keyword evidence="1" id="KW-0732">Signal</keyword>
<dbReference type="PROSITE" id="PS51257">
    <property type="entry name" value="PROKAR_LIPOPROTEIN"/>
    <property type="match status" value="1"/>
</dbReference>
<organism evidence="3">
    <name type="scientific">Phaeodactylum tricornutum</name>
    <name type="common">Diatom</name>
    <dbReference type="NCBI Taxonomy" id="2850"/>
    <lineage>
        <taxon>Eukaryota</taxon>
        <taxon>Sar</taxon>
        <taxon>Stramenopiles</taxon>
        <taxon>Ochrophyta</taxon>
        <taxon>Bacillariophyta</taxon>
        <taxon>Bacillariophyceae</taxon>
        <taxon>Bacillariophycidae</taxon>
        <taxon>Naviculales</taxon>
        <taxon>Phaeodactylaceae</taxon>
        <taxon>Phaeodactylum</taxon>
    </lineage>
</organism>
<protein>
    <recommendedName>
        <fullName evidence="2">AB hydrolase-1 domain-containing protein</fullName>
    </recommendedName>
</protein>
<dbReference type="GO" id="GO:0080124">
    <property type="term" value="F:pheophytinase activity"/>
    <property type="evidence" value="ECO:0007669"/>
    <property type="project" value="InterPro"/>
</dbReference>
<feature type="signal peptide" evidence="1">
    <location>
        <begin position="1"/>
        <end position="23"/>
    </location>
</feature>
<dbReference type="PANTHER" id="PTHR47280:SF1">
    <property type="entry name" value="PHEOPHYTINASE, CHLOROPLASTIC"/>
    <property type="match status" value="1"/>
</dbReference>
<dbReference type="InterPro" id="IPR029058">
    <property type="entry name" value="AB_hydrolase_fold"/>
</dbReference>
<dbReference type="Pfam" id="PF12697">
    <property type="entry name" value="Abhydrolase_6"/>
    <property type="match status" value="1"/>
</dbReference>
<gene>
    <name evidence="3" type="ORF">PTTT1_LOCUS39903</name>
</gene>
<name>A0A8J9TUA0_PHATR</name>
<dbReference type="InterPro" id="IPR044211">
    <property type="entry name" value="PPH_chloroplastic"/>
</dbReference>
<dbReference type="EMBL" id="OU594945">
    <property type="protein sequence ID" value="CAG9288882.1"/>
    <property type="molecule type" value="Genomic_DNA"/>
</dbReference>
<feature type="chain" id="PRO_5035474913" description="AB hydrolase-1 domain-containing protein" evidence="1">
    <location>
        <begin position="24"/>
        <end position="463"/>
    </location>
</feature>
<evidence type="ECO:0000256" key="1">
    <source>
        <dbReference type="SAM" id="SignalP"/>
    </source>
</evidence>
<feature type="domain" description="AB hydrolase-1" evidence="2">
    <location>
        <begin position="88"/>
        <end position="401"/>
    </location>
</feature>
<proteinExistence type="predicted"/>
<dbReference type="Proteomes" id="UP000836788">
    <property type="component" value="Chromosome 4"/>
</dbReference>